<gene>
    <name evidence="1" type="ORF">ANCDUO_26183</name>
</gene>
<protein>
    <submittedName>
        <fullName evidence="1">Uncharacterized protein</fullName>
    </submittedName>
</protein>
<organism evidence="1 2">
    <name type="scientific">Ancylostoma duodenale</name>
    <dbReference type="NCBI Taxonomy" id="51022"/>
    <lineage>
        <taxon>Eukaryota</taxon>
        <taxon>Metazoa</taxon>
        <taxon>Ecdysozoa</taxon>
        <taxon>Nematoda</taxon>
        <taxon>Chromadorea</taxon>
        <taxon>Rhabditida</taxon>
        <taxon>Rhabditina</taxon>
        <taxon>Rhabditomorpha</taxon>
        <taxon>Strongyloidea</taxon>
        <taxon>Ancylostomatidae</taxon>
        <taxon>Ancylostomatinae</taxon>
        <taxon>Ancylostoma</taxon>
    </lineage>
</organism>
<dbReference type="Proteomes" id="UP000054047">
    <property type="component" value="Unassembled WGS sequence"/>
</dbReference>
<sequence>MIMDKVYGADRRRLGDNEVPYVEDHVVHAAVRSPSLTTSATPWVWAAAAVPLWRFKPRLGLVKQC</sequence>
<proteinExistence type="predicted"/>
<dbReference type="AlphaFoldDB" id="A0A0C2FAC8"/>
<reference evidence="1 2" key="1">
    <citation type="submission" date="2013-12" db="EMBL/GenBank/DDBJ databases">
        <title>Draft genome of the parsitic nematode Ancylostoma duodenale.</title>
        <authorList>
            <person name="Mitreva M."/>
        </authorList>
    </citation>
    <scope>NUCLEOTIDE SEQUENCE [LARGE SCALE GENOMIC DNA]</scope>
    <source>
        <strain evidence="1 2">Zhejiang</strain>
    </source>
</reference>
<name>A0A0C2FAC8_9BILA</name>
<keyword evidence="2" id="KW-1185">Reference proteome</keyword>
<dbReference type="EMBL" id="KN782740">
    <property type="protein sequence ID" value="KIH43804.1"/>
    <property type="molecule type" value="Genomic_DNA"/>
</dbReference>
<evidence type="ECO:0000313" key="2">
    <source>
        <dbReference type="Proteomes" id="UP000054047"/>
    </source>
</evidence>
<accession>A0A0C2FAC8</accession>
<evidence type="ECO:0000313" key="1">
    <source>
        <dbReference type="EMBL" id="KIH43804.1"/>
    </source>
</evidence>